<dbReference type="AlphaFoldDB" id="D9PZJ6"/>
<protein>
    <submittedName>
        <fullName evidence="1">Uncharacterized protein</fullName>
    </submittedName>
</protein>
<reference evidence="1 2" key="1">
    <citation type="journal article" date="2010" name="Appl. Environ. Microbiol.">
        <title>The genome sequence of the crenarchaeon Acidilobus saccharovorans supports a new order, Acidilobales, and suggests an important ecological role in terrestrial acidic hot springs.</title>
        <authorList>
            <person name="Mardanov A.V."/>
            <person name="Svetlitchnyi V.A."/>
            <person name="Beletsky A.V."/>
            <person name="Prokofeva M.I."/>
            <person name="Bonch-Osmolovskaya E.A."/>
            <person name="Ravin N.V."/>
            <person name="Skryabin K.G."/>
        </authorList>
    </citation>
    <scope>NUCLEOTIDE SEQUENCE [LARGE SCALE GENOMIC DNA]</scope>
    <source>
        <strain evidence="2">DSM 16705 / JCM 18335 / VKM B-2471 / 345-15</strain>
    </source>
</reference>
<evidence type="ECO:0000313" key="2">
    <source>
        <dbReference type="Proteomes" id="UP000000346"/>
    </source>
</evidence>
<accession>D9PZJ6</accession>
<dbReference type="KEGG" id="asc:ASAC_0076"/>
<organism evidence="1 2">
    <name type="scientific">Acidilobus saccharovorans (strain DSM 16705 / JCM 18335 / VKM B-2471 / 345-15)</name>
    <dbReference type="NCBI Taxonomy" id="666510"/>
    <lineage>
        <taxon>Archaea</taxon>
        <taxon>Thermoproteota</taxon>
        <taxon>Thermoprotei</taxon>
        <taxon>Acidilobales</taxon>
        <taxon>Acidilobaceae</taxon>
        <taxon>Acidilobus</taxon>
    </lineage>
</organism>
<proteinExistence type="predicted"/>
<name>D9PZJ6_ACIS3</name>
<gene>
    <name evidence="1" type="ordered locus">ASAC_0076</name>
</gene>
<dbReference type="HOGENOM" id="CLU_2140061_0_0_2"/>
<dbReference type="EMBL" id="CP001742">
    <property type="protein sequence ID" value="ADL18484.1"/>
    <property type="molecule type" value="Genomic_DNA"/>
</dbReference>
<dbReference type="STRING" id="666510.ASAC_0076"/>
<dbReference type="Proteomes" id="UP000000346">
    <property type="component" value="Chromosome"/>
</dbReference>
<sequence>MIRWAVLLIVIAAVLLPVVHAQVEVSYVGAVEALSFNVTSAPQLLKLPLCAEPYSYAAYEQGVGSLYAEYSNGTLQVSVLSPGTVNVSVYLPPAQSRGRWPPTGCTSPTGPT</sequence>
<dbReference type="RefSeq" id="WP_013265996.1">
    <property type="nucleotide sequence ID" value="NC_014374.1"/>
</dbReference>
<dbReference type="GeneID" id="9498287"/>
<evidence type="ECO:0000313" key="1">
    <source>
        <dbReference type="EMBL" id="ADL18484.1"/>
    </source>
</evidence>
<dbReference type="InParanoid" id="D9PZJ6"/>
<keyword evidence="2" id="KW-1185">Reference proteome</keyword>
<dbReference type="OrthoDB" id="384854at2157"/>